<comment type="caution">
    <text evidence="1">The sequence shown here is derived from an EMBL/GenBank/DDBJ whole genome shotgun (WGS) entry which is preliminary data.</text>
</comment>
<name>A0AAW4L8L1_9BACT</name>
<keyword evidence="2" id="KW-1185">Reference proteome</keyword>
<evidence type="ECO:0000313" key="2">
    <source>
        <dbReference type="Proteomes" id="UP000811899"/>
    </source>
</evidence>
<dbReference type="Proteomes" id="UP000811899">
    <property type="component" value="Unassembled WGS sequence"/>
</dbReference>
<organism evidence="1 2">
    <name type="scientific">Geoanaerobacter pelophilus</name>
    <dbReference type="NCBI Taxonomy" id="60036"/>
    <lineage>
        <taxon>Bacteria</taxon>
        <taxon>Pseudomonadati</taxon>
        <taxon>Thermodesulfobacteriota</taxon>
        <taxon>Desulfuromonadia</taxon>
        <taxon>Geobacterales</taxon>
        <taxon>Geobacteraceae</taxon>
        <taxon>Geoanaerobacter</taxon>
    </lineage>
</organism>
<protein>
    <submittedName>
        <fullName evidence="1">Uncharacterized protein</fullName>
    </submittedName>
</protein>
<sequence>MNAAMPSVATLLDLFFQGYARIPAVWGLDAPLECGLWWRPDMSMAVATPALFRLADGLPRREEMAGILLATQPRFRNPWLNIQAARLAELGRRKEETELCRAIDALGPAATTLCGRLHDARLEPTGYSALEVAVFGAPADQSAAAPGLLRVLGVTAPLVEGGQRTPVSKLDRVHDTDPRPNWVSHRLLQAPGGDACETSPHVLCGGLDLSATNRMAWVLGTPWATLLAHLVFMAEAWAAERQGGISLEVPLEYLERFAEPPQVSVVVTLADGREVLCGTLGEFCLRTLDALGMSLVPVLDARQLDLQLASVVKRLLKEEVWTYLPVARPNYVIGEGFSNDCYRGEGHRYIYRAGEKLTETLRSVCINGARSLTEGQSGERTT</sequence>
<proteinExistence type="predicted"/>
<reference evidence="1 2" key="1">
    <citation type="submission" date="2021-05" db="EMBL/GenBank/DDBJ databases">
        <title>The draft genome of Geobacter pelophilus DSM 12255.</title>
        <authorList>
            <person name="Xu Z."/>
            <person name="Masuda Y."/>
            <person name="Itoh H."/>
            <person name="Senoo K."/>
        </authorList>
    </citation>
    <scope>NUCLEOTIDE SEQUENCE [LARGE SCALE GENOMIC DNA]</scope>
    <source>
        <strain evidence="1 2">DSM 12255</strain>
    </source>
</reference>
<dbReference type="EMBL" id="JAHCVJ010000004">
    <property type="protein sequence ID" value="MBT0664915.1"/>
    <property type="molecule type" value="Genomic_DNA"/>
</dbReference>
<gene>
    <name evidence="1" type="ORF">KI809_11445</name>
</gene>
<dbReference type="AlphaFoldDB" id="A0AAW4L8L1"/>
<evidence type="ECO:0000313" key="1">
    <source>
        <dbReference type="EMBL" id="MBT0664915.1"/>
    </source>
</evidence>
<dbReference type="RefSeq" id="WP_214171689.1">
    <property type="nucleotide sequence ID" value="NZ_JAHCVJ010000004.1"/>
</dbReference>
<accession>A0AAW4L8L1</accession>